<reference evidence="16" key="1">
    <citation type="submission" date="2025-08" db="UniProtKB">
        <authorList>
            <consortium name="Ensembl"/>
        </authorList>
    </citation>
    <scope>IDENTIFICATION</scope>
</reference>
<name>A0A8D0AZ38_SALMN</name>
<keyword evidence="9 11" id="KW-0129">CBS domain</keyword>
<evidence type="ECO:0000256" key="9">
    <source>
        <dbReference type="ARBA" id="ARBA00023122"/>
    </source>
</evidence>
<dbReference type="GO" id="GO:0015095">
    <property type="term" value="F:magnesium ion transmembrane transporter activity"/>
    <property type="evidence" value="ECO:0007669"/>
    <property type="project" value="TreeGrafter"/>
</dbReference>
<dbReference type="InterPro" id="IPR046342">
    <property type="entry name" value="CBS_dom_sf"/>
</dbReference>
<dbReference type="Pfam" id="PF00571">
    <property type="entry name" value="CBS"/>
    <property type="match status" value="1"/>
</dbReference>
<keyword evidence="4" id="KW-1003">Cell membrane</keyword>
<evidence type="ECO:0000256" key="6">
    <source>
        <dbReference type="ARBA" id="ARBA00022737"/>
    </source>
</evidence>
<dbReference type="Pfam" id="PF25511">
    <property type="entry name" value="Ig_CNNM4_N"/>
    <property type="match status" value="1"/>
</dbReference>
<dbReference type="FunFam" id="3.10.580.10:FF:000001">
    <property type="entry name" value="Putative metal transporter CNNM3 isoform 2"/>
    <property type="match status" value="1"/>
</dbReference>
<dbReference type="InterPro" id="IPR045095">
    <property type="entry name" value="ACDP"/>
</dbReference>
<feature type="domain" description="CBS" evidence="14">
    <location>
        <begin position="450"/>
        <end position="513"/>
    </location>
</feature>
<evidence type="ECO:0000259" key="15">
    <source>
        <dbReference type="PROSITE" id="PS51846"/>
    </source>
</evidence>
<keyword evidence="3" id="KW-0813">Transport</keyword>
<comment type="similarity">
    <text evidence="2 13">Belongs to the ACDP family.</text>
</comment>
<dbReference type="PROSITE" id="PS51846">
    <property type="entry name" value="CNNM"/>
    <property type="match status" value="1"/>
</dbReference>
<dbReference type="CDD" id="cd04590">
    <property type="entry name" value="CBS_pair_CorC_HlyC_assoc"/>
    <property type="match status" value="1"/>
</dbReference>
<evidence type="ECO:0000256" key="5">
    <source>
        <dbReference type="ARBA" id="ARBA00022692"/>
    </source>
</evidence>
<protein>
    <recommendedName>
        <fullName evidence="13">Metal transporter</fullName>
    </recommendedName>
</protein>
<dbReference type="GO" id="GO:0010960">
    <property type="term" value="P:magnesium ion homeostasis"/>
    <property type="evidence" value="ECO:0007669"/>
    <property type="project" value="InterPro"/>
</dbReference>
<evidence type="ECO:0000256" key="4">
    <source>
        <dbReference type="ARBA" id="ARBA00022475"/>
    </source>
</evidence>
<dbReference type="InterPro" id="IPR000644">
    <property type="entry name" value="CBS_dom"/>
</dbReference>
<keyword evidence="17" id="KW-1185">Reference proteome</keyword>
<keyword evidence="10 12" id="KW-0472">Membrane</keyword>
<evidence type="ECO:0000259" key="14">
    <source>
        <dbReference type="PROSITE" id="PS51371"/>
    </source>
</evidence>
<dbReference type="InterPro" id="IPR044751">
    <property type="entry name" value="Ion_transp-like_CBS"/>
</dbReference>
<keyword evidence="5 12" id="KW-0812">Transmembrane</keyword>
<feature type="domain" description="CNNM transmembrane" evidence="15">
    <location>
        <begin position="183"/>
        <end position="363"/>
    </location>
</feature>
<dbReference type="PROSITE" id="PS51371">
    <property type="entry name" value="CBS"/>
    <property type="match status" value="1"/>
</dbReference>
<dbReference type="Gene3D" id="3.10.580.10">
    <property type="entry name" value="CBS-domain"/>
    <property type="match status" value="1"/>
</dbReference>
<dbReference type="Ensembl" id="ENSSMRT00000003376.1">
    <property type="protein sequence ID" value="ENSSMRP00000002814.1"/>
    <property type="gene ID" value="ENSSMRG00000002398.1"/>
</dbReference>
<keyword evidence="8" id="KW-0406">Ion transport</keyword>
<sequence>MNTDTMPGLGGLKRGEKAAKLFLVLVRRCFLLLITFFLPATASNGMLRNKTIIIGMRLESTNKAGPDIVEDGVIQVAEGNHVHLRIYGLGIREVTCRRIYFAESPVAGRPSDVTCQEKTSDLLVEPYCYGLRDTTAVVHVTVQVLRRDMSFRNYVMCLDDDAHKPLPQPMDNLLLRVRSEEKLSLPLWLQIILIVVLLGLSGMFSGLNLGLMALDPMDLRIVKNCGTPKEKQYATMIEPIRRTGNYLLCSLLLGNVLVNVSLTILFDIIFGANLVAIVVSTIGIVIIGEIVPQAVCSRHGLAVGAKTVYITWFVMFLTFPLSYPISKMLDCLLGQEMGTIYNREKLMEMLRLAEPYIDLLEEELNIIQGALELRTKTVEHVMTPLQDCFLIQSSAILDFNTMTEIMESGYTRIPIYENERGNIVDMLYVKDLAFVDPDDCTPLKTITKFYNHPVHYVAHNTKLEVVLEEFKKGKSHLAIVQKMKDVDHTSEVVGVITLEDVIEEIIKSEILDESDIYTDNRSRRQVIKERRWDFSAFKGDDNTAKISPQLLLAAHRFLSTEIQQFSPSIFPEKYLLRLLKHRDVICELKLDEQNKDSPCRFLYRRNKPADYFILILQGKVEVVACKENMKFENGPFSYYGVMALGSSAPTGIFSFFLQLSSIPHFEGNGSREEVSTVSANQVLPSSSLQYMADFTVRALTDLLYIKVRRRWFLFETRRWL</sequence>
<evidence type="ECO:0000256" key="7">
    <source>
        <dbReference type="ARBA" id="ARBA00022989"/>
    </source>
</evidence>
<keyword evidence="6" id="KW-0677">Repeat</keyword>
<dbReference type="SMART" id="SM00116">
    <property type="entry name" value="CBS"/>
    <property type="match status" value="1"/>
</dbReference>
<evidence type="ECO:0000256" key="3">
    <source>
        <dbReference type="ARBA" id="ARBA00022448"/>
    </source>
</evidence>
<keyword evidence="7 12" id="KW-1133">Transmembrane helix</keyword>
<evidence type="ECO:0000256" key="1">
    <source>
        <dbReference type="ARBA" id="ARBA00004651"/>
    </source>
</evidence>
<evidence type="ECO:0000256" key="10">
    <source>
        <dbReference type="ARBA" id="ARBA00023136"/>
    </source>
</evidence>
<dbReference type="SUPFAM" id="SSF54631">
    <property type="entry name" value="CBS-domain pair"/>
    <property type="match status" value="1"/>
</dbReference>
<reference evidence="16" key="2">
    <citation type="submission" date="2025-09" db="UniProtKB">
        <authorList>
            <consortium name="Ensembl"/>
        </authorList>
    </citation>
    <scope>IDENTIFICATION</scope>
</reference>
<evidence type="ECO:0000256" key="2">
    <source>
        <dbReference type="ARBA" id="ARBA00010484"/>
    </source>
</evidence>
<evidence type="ECO:0000256" key="13">
    <source>
        <dbReference type="RuleBase" id="RU369091"/>
    </source>
</evidence>
<evidence type="ECO:0000313" key="16">
    <source>
        <dbReference type="Ensembl" id="ENSSMRP00000002814.1"/>
    </source>
</evidence>
<feature type="transmembrane region" description="Helical" evidence="13">
    <location>
        <begin position="303"/>
        <end position="323"/>
    </location>
</feature>
<evidence type="ECO:0000256" key="12">
    <source>
        <dbReference type="PROSITE-ProRule" id="PRU01193"/>
    </source>
</evidence>
<dbReference type="Pfam" id="PF25562">
    <property type="entry name" value="CNBH_CNNM2_C"/>
    <property type="match status" value="1"/>
</dbReference>
<evidence type="ECO:0000313" key="17">
    <source>
        <dbReference type="Proteomes" id="UP000694421"/>
    </source>
</evidence>
<dbReference type="AlphaFoldDB" id="A0A8D0AZ38"/>
<evidence type="ECO:0000256" key="11">
    <source>
        <dbReference type="PROSITE-ProRule" id="PRU00703"/>
    </source>
</evidence>
<proteinExistence type="inferred from homology"/>
<feature type="transmembrane region" description="Helical" evidence="13">
    <location>
        <begin position="272"/>
        <end position="291"/>
    </location>
</feature>
<dbReference type="OMA" id="MIQVVEG"/>
<dbReference type="GO" id="GO:0015081">
    <property type="term" value="F:sodium ion transmembrane transporter activity"/>
    <property type="evidence" value="ECO:0007669"/>
    <property type="project" value="TreeGrafter"/>
</dbReference>
<accession>A0A8D0AZ38</accession>
<organism evidence="16 17">
    <name type="scientific">Salvator merianae</name>
    <name type="common">Argentine black and white tegu</name>
    <name type="synonym">Tupinambis merianae</name>
    <dbReference type="NCBI Taxonomy" id="96440"/>
    <lineage>
        <taxon>Eukaryota</taxon>
        <taxon>Metazoa</taxon>
        <taxon>Chordata</taxon>
        <taxon>Craniata</taxon>
        <taxon>Vertebrata</taxon>
        <taxon>Euteleostomi</taxon>
        <taxon>Lepidosauria</taxon>
        <taxon>Squamata</taxon>
        <taxon>Bifurcata</taxon>
        <taxon>Unidentata</taxon>
        <taxon>Episquamata</taxon>
        <taxon>Laterata</taxon>
        <taxon>Teiioidea</taxon>
        <taxon>Teiidae</taxon>
        <taxon>Salvator</taxon>
    </lineage>
</organism>
<dbReference type="GeneTree" id="ENSGT00940000156317"/>
<comment type="function">
    <text evidence="13">Metal transporter.</text>
</comment>
<dbReference type="PANTHER" id="PTHR12064">
    <property type="entry name" value="METAL TRANSPORTER CNNM"/>
    <property type="match status" value="1"/>
</dbReference>
<dbReference type="Pfam" id="PF01595">
    <property type="entry name" value="CNNM"/>
    <property type="match status" value="1"/>
</dbReference>
<dbReference type="PANTHER" id="PTHR12064:SF26">
    <property type="entry name" value="METAL TRANSPORTER CNNM4"/>
    <property type="match status" value="1"/>
</dbReference>
<feature type="transmembrane region" description="Helical" evidence="13">
    <location>
        <begin position="187"/>
        <end position="214"/>
    </location>
</feature>
<dbReference type="InterPro" id="IPR057492">
    <property type="entry name" value="Ig_CNNM1/2/4_N"/>
</dbReference>
<dbReference type="InterPro" id="IPR002550">
    <property type="entry name" value="CNNM"/>
</dbReference>
<dbReference type="GO" id="GO:0005886">
    <property type="term" value="C:plasma membrane"/>
    <property type="evidence" value="ECO:0007669"/>
    <property type="project" value="UniProtKB-SubCell"/>
</dbReference>
<dbReference type="Proteomes" id="UP000694421">
    <property type="component" value="Unplaced"/>
</dbReference>
<evidence type="ECO:0000256" key="8">
    <source>
        <dbReference type="ARBA" id="ARBA00023065"/>
    </source>
</evidence>
<comment type="subcellular location">
    <subcellularLocation>
        <location evidence="1 13">Cell membrane</location>
        <topology evidence="1 13">Multi-pass membrane protein</topology>
    </subcellularLocation>
</comment>
<feature type="transmembrane region" description="Helical" evidence="13">
    <location>
        <begin position="246"/>
        <end position="266"/>
    </location>
</feature>
<feature type="transmembrane region" description="Helical" evidence="13">
    <location>
        <begin position="21"/>
        <end position="40"/>
    </location>
</feature>